<sequence>MSIRTKPKAFKMKKRGDLDAFIEDELKNMNPGMGSKPIKVGKKKVKVSSKNFKPSFAGKKIKKMEPRTDQALVLDNSAVKEDKPTPKRMTPFKPMKIKNKPGAKQLNFSMSGTEEKQKKPQGPSKLLAFQEKVKNRKYEAPVTLVKEPEDDSYSDDYEEDGFESDDDKKDIKKALQKENRKALKFNDKLKPKINNNNNSFLMGNNGDSNRDNLGSRGSNKPRLQTPEKGFSEGTKLVMNKRKITAGAANKQQERIQNLVPIIQIETEEYDNQLNIKPQTSQDLYFNKLQTFKIQNEMVQTNDDNISRDIQTDAIEEKEVQAQAPEDLFSKNESTKSQGTQDLGGFIQRVTPVMEMICEENVQLADLVNPSAKDKNPVEQKAKISFPIDLCKVLGSKMKRVSCTHSFETAPHRKCAVSYVLENPDGEEAYITVVYHLSSSSSIKYLKTQNEVTSMCTPFENVVICGTKLGSICVFDLDENFRKEEVSLGDEINTDLEMEALRDHYRIIDPTFTTDGLPEVVHYFEITKLVSLVRKGSYRVVAIDNVGKLSSWILIEFSEGDWAGSLADLSLKVGGKMKLALHSEIDLSEKLKIIYDPETFEIAFDPNDQNSFIFSTSDGLYYSKLYNKADDNSSKKGGPIIRTLDTSSVGELIRVTSISYSDKGFILTGFEDGSIGLYHIDFSTPISIWYNSCETAVQEIKWCTIYFSEGRSNMRAGDLNSHEAEVSDSRFASRLCEFFVVDVNENFYIWNLNKNIHKSIHKINFGEKHGGVIDNSKSIISNTCSDQSFYTGFCIDDYQVVFYFMNFKKGTKISKEKIDSENQKSIKLLKIQPN</sequence>
<evidence type="ECO:0000313" key="2">
    <source>
        <dbReference type="EMBL" id="CAI2385177.1"/>
    </source>
</evidence>
<dbReference type="InterPro" id="IPR001680">
    <property type="entry name" value="WD40_rpt"/>
</dbReference>
<gene>
    <name evidence="2" type="ORF">ECRASSUSDP1_LOCUS26725</name>
</gene>
<reference evidence="2" key="1">
    <citation type="submission" date="2023-07" db="EMBL/GenBank/DDBJ databases">
        <authorList>
            <consortium name="AG Swart"/>
            <person name="Singh M."/>
            <person name="Singh A."/>
            <person name="Seah K."/>
            <person name="Emmerich C."/>
        </authorList>
    </citation>
    <scope>NUCLEOTIDE SEQUENCE</scope>
    <source>
        <strain evidence="2">DP1</strain>
    </source>
</reference>
<dbReference type="GO" id="GO:0045504">
    <property type="term" value="F:dynein heavy chain binding"/>
    <property type="evidence" value="ECO:0007669"/>
    <property type="project" value="InterPro"/>
</dbReference>
<feature type="compositionally biased region" description="Acidic residues" evidence="1">
    <location>
        <begin position="148"/>
        <end position="165"/>
    </location>
</feature>
<proteinExistence type="predicted"/>
<dbReference type="InterPro" id="IPR015943">
    <property type="entry name" value="WD40/YVTN_repeat-like_dom_sf"/>
</dbReference>
<dbReference type="GO" id="GO:0005929">
    <property type="term" value="C:cilium"/>
    <property type="evidence" value="ECO:0007669"/>
    <property type="project" value="GOC"/>
</dbReference>
<dbReference type="InterPro" id="IPR042505">
    <property type="entry name" value="DYNC2I1"/>
</dbReference>
<accession>A0AAD2D8U9</accession>
<dbReference type="SUPFAM" id="SSF50978">
    <property type="entry name" value="WD40 repeat-like"/>
    <property type="match status" value="1"/>
</dbReference>
<dbReference type="GO" id="GO:0045503">
    <property type="term" value="F:dynein light chain binding"/>
    <property type="evidence" value="ECO:0007669"/>
    <property type="project" value="InterPro"/>
</dbReference>
<comment type="caution">
    <text evidence="2">The sequence shown here is derived from an EMBL/GenBank/DDBJ whole genome shotgun (WGS) entry which is preliminary data.</text>
</comment>
<evidence type="ECO:0000256" key="1">
    <source>
        <dbReference type="SAM" id="MobiDB-lite"/>
    </source>
</evidence>
<dbReference type="EMBL" id="CAMPGE010027557">
    <property type="protein sequence ID" value="CAI2385177.1"/>
    <property type="molecule type" value="Genomic_DNA"/>
</dbReference>
<dbReference type="SMART" id="SM00320">
    <property type="entry name" value="WD40"/>
    <property type="match status" value="3"/>
</dbReference>
<evidence type="ECO:0000313" key="3">
    <source>
        <dbReference type="Proteomes" id="UP001295684"/>
    </source>
</evidence>
<name>A0AAD2D8U9_EUPCR</name>
<feature type="compositionally biased region" description="Polar residues" evidence="1">
    <location>
        <begin position="211"/>
        <end position="222"/>
    </location>
</feature>
<feature type="region of interest" description="Disordered" evidence="1">
    <location>
        <begin position="67"/>
        <end position="169"/>
    </location>
</feature>
<dbReference type="PANTHER" id="PTHR16022">
    <property type="entry name" value="WD REPEAT DOMAIN 60"/>
    <property type="match status" value="1"/>
</dbReference>
<dbReference type="GO" id="GO:0005868">
    <property type="term" value="C:cytoplasmic dynein complex"/>
    <property type="evidence" value="ECO:0007669"/>
    <property type="project" value="InterPro"/>
</dbReference>
<dbReference type="AlphaFoldDB" id="A0AAD2D8U9"/>
<dbReference type="PANTHER" id="PTHR16022:SF0">
    <property type="entry name" value="CYTOPLASMIC DYNEIN 2 INTERMEDIATE CHAIN 1"/>
    <property type="match status" value="1"/>
</dbReference>
<organism evidence="2 3">
    <name type="scientific">Euplotes crassus</name>
    <dbReference type="NCBI Taxonomy" id="5936"/>
    <lineage>
        <taxon>Eukaryota</taxon>
        <taxon>Sar</taxon>
        <taxon>Alveolata</taxon>
        <taxon>Ciliophora</taxon>
        <taxon>Intramacronucleata</taxon>
        <taxon>Spirotrichea</taxon>
        <taxon>Hypotrichia</taxon>
        <taxon>Euplotida</taxon>
        <taxon>Euplotidae</taxon>
        <taxon>Moneuplotes</taxon>
    </lineage>
</organism>
<feature type="compositionally biased region" description="Low complexity" evidence="1">
    <location>
        <begin position="194"/>
        <end position="205"/>
    </location>
</feature>
<dbReference type="GO" id="GO:0042073">
    <property type="term" value="P:intraciliary transport"/>
    <property type="evidence" value="ECO:0007669"/>
    <property type="project" value="InterPro"/>
</dbReference>
<feature type="region of interest" description="Disordered" evidence="1">
    <location>
        <begin position="189"/>
        <end position="228"/>
    </location>
</feature>
<dbReference type="Proteomes" id="UP001295684">
    <property type="component" value="Unassembled WGS sequence"/>
</dbReference>
<keyword evidence="3" id="KW-1185">Reference proteome</keyword>
<protein>
    <submittedName>
        <fullName evidence="2">Uncharacterized protein</fullName>
    </submittedName>
</protein>
<dbReference type="InterPro" id="IPR036322">
    <property type="entry name" value="WD40_repeat_dom_sf"/>
</dbReference>
<dbReference type="Gene3D" id="2.130.10.10">
    <property type="entry name" value="YVTN repeat-like/Quinoprotein amine dehydrogenase"/>
    <property type="match status" value="1"/>
</dbReference>